<gene>
    <name evidence="3" type="ORF">ACFS25_31440</name>
</gene>
<evidence type="ECO:0000256" key="1">
    <source>
        <dbReference type="PROSITE-ProRule" id="PRU00169"/>
    </source>
</evidence>
<comment type="caution">
    <text evidence="3">The sequence shown here is derived from an EMBL/GenBank/DDBJ whole genome shotgun (WGS) entry which is preliminary data.</text>
</comment>
<keyword evidence="4" id="KW-1185">Reference proteome</keyword>
<dbReference type="SUPFAM" id="SSF52172">
    <property type="entry name" value="CheY-like"/>
    <property type="match status" value="1"/>
</dbReference>
<evidence type="ECO:0000313" key="4">
    <source>
        <dbReference type="Proteomes" id="UP001597512"/>
    </source>
</evidence>
<accession>A0ABW6AS82</accession>
<evidence type="ECO:0000259" key="2">
    <source>
        <dbReference type="PROSITE" id="PS50110"/>
    </source>
</evidence>
<dbReference type="Pfam" id="PF00072">
    <property type="entry name" value="Response_reg"/>
    <property type="match status" value="1"/>
</dbReference>
<dbReference type="EMBL" id="JBHUOM010000052">
    <property type="protein sequence ID" value="MFD2938319.1"/>
    <property type="molecule type" value="Genomic_DNA"/>
</dbReference>
<dbReference type="InterPro" id="IPR001789">
    <property type="entry name" value="Sig_transdc_resp-reg_receiver"/>
</dbReference>
<dbReference type="PANTHER" id="PTHR44520">
    <property type="entry name" value="RESPONSE REGULATOR RCP1-RELATED"/>
    <property type="match status" value="1"/>
</dbReference>
<dbReference type="RefSeq" id="WP_381509135.1">
    <property type="nucleotide sequence ID" value="NZ_JBHUOM010000052.1"/>
</dbReference>
<dbReference type="CDD" id="cd17557">
    <property type="entry name" value="REC_Rcp-like"/>
    <property type="match status" value="1"/>
</dbReference>
<dbReference type="Gene3D" id="3.40.50.2300">
    <property type="match status" value="1"/>
</dbReference>
<feature type="domain" description="Response regulatory" evidence="2">
    <location>
        <begin position="8"/>
        <end position="128"/>
    </location>
</feature>
<dbReference type="Proteomes" id="UP001597512">
    <property type="component" value="Unassembled WGS sequence"/>
</dbReference>
<name>A0ABW6AS82_9BACT</name>
<proteinExistence type="predicted"/>
<organism evidence="3 4">
    <name type="scientific">Spirosoma flavum</name>
    <dbReference type="NCBI Taxonomy" id="2048557"/>
    <lineage>
        <taxon>Bacteria</taxon>
        <taxon>Pseudomonadati</taxon>
        <taxon>Bacteroidota</taxon>
        <taxon>Cytophagia</taxon>
        <taxon>Cytophagales</taxon>
        <taxon>Cytophagaceae</taxon>
        <taxon>Spirosoma</taxon>
    </lineage>
</organism>
<dbReference type="SMART" id="SM00448">
    <property type="entry name" value="REC"/>
    <property type="match status" value="1"/>
</dbReference>
<keyword evidence="1" id="KW-0597">Phosphoprotein</keyword>
<evidence type="ECO:0000313" key="3">
    <source>
        <dbReference type="EMBL" id="MFD2938319.1"/>
    </source>
</evidence>
<dbReference type="PROSITE" id="PS50110">
    <property type="entry name" value="RESPONSE_REGULATORY"/>
    <property type="match status" value="1"/>
</dbReference>
<feature type="modified residue" description="4-aspartylphosphate" evidence="1">
    <location>
        <position position="61"/>
    </location>
</feature>
<sequence>MTLHQAITVLIIDDDEDDRFFMEQAFKTDSPSTQLYLAPDGQQALDLLGSTRPLPDVILLDLNMPGLNGFEVLKRLKQSAHYQHIPVVILTTSDADTDQEQAHQLGATEFITKPTTYDGLSAIAQRIRLTLVK</sequence>
<reference evidence="4" key="1">
    <citation type="journal article" date="2019" name="Int. J. Syst. Evol. Microbiol.">
        <title>The Global Catalogue of Microorganisms (GCM) 10K type strain sequencing project: providing services to taxonomists for standard genome sequencing and annotation.</title>
        <authorList>
            <consortium name="The Broad Institute Genomics Platform"/>
            <consortium name="The Broad Institute Genome Sequencing Center for Infectious Disease"/>
            <person name="Wu L."/>
            <person name="Ma J."/>
        </authorList>
    </citation>
    <scope>NUCLEOTIDE SEQUENCE [LARGE SCALE GENOMIC DNA]</scope>
    <source>
        <strain evidence="4">KCTC 52490</strain>
    </source>
</reference>
<dbReference type="InterPro" id="IPR011006">
    <property type="entry name" value="CheY-like_superfamily"/>
</dbReference>
<dbReference type="InterPro" id="IPR052893">
    <property type="entry name" value="TCS_response_regulator"/>
</dbReference>
<dbReference type="PANTHER" id="PTHR44520:SF2">
    <property type="entry name" value="RESPONSE REGULATOR RCP1"/>
    <property type="match status" value="1"/>
</dbReference>
<protein>
    <submittedName>
        <fullName evidence="3">Response regulator</fullName>
    </submittedName>
</protein>